<keyword evidence="9" id="KW-1185">Reference proteome</keyword>
<evidence type="ECO:0000256" key="7">
    <source>
        <dbReference type="HAMAP-Rule" id="MF_02065"/>
    </source>
</evidence>
<evidence type="ECO:0000256" key="2">
    <source>
        <dbReference type="ARBA" id="ARBA00022692"/>
    </source>
</evidence>
<sequence>MRSVAANALTLLIVLGVVAAGMIGYAMRQVEAVGPLAEPARFTVARGASLSQVSDRLAEAGMIGSPTLFRLAARYRGQDEALRFGEYDIPAGASMAGLLDILTSGRTVQYSLTVAEGLTSGEVVALLRAEPLLSGEIDETPPEGALAPDTYAIQRGDSRAATLQRMKDLQTRRVAAAWEARDPGLRLENPLDLVTLASIVEKETGVAAERGLVAGVFHNRLERGMRLQSDPTIIYGITEGRGPLERPLTRSDIQTPTPWNTYTIDGLPPTPIANPGEASLMAAARPEDTDALFFVADGTGGHAFARTLQEHNRNVAAWRAIERSRGSSGN</sequence>
<keyword evidence="6 7" id="KW-0961">Cell wall biogenesis/degradation</keyword>
<evidence type="ECO:0000256" key="6">
    <source>
        <dbReference type="ARBA" id="ARBA00023316"/>
    </source>
</evidence>
<dbReference type="CDD" id="cd08010">
    <property type="entry name" value="MltG_like"/>
    <property type="match status" value="1"/>
</dbReference>
<accession>A0A1H3ZJ93</accession>
<dbReference type="Gene3D" id="3.30.160.60">
    <property type="entry name" value="Classic Zinc Finger"/>
    <property type="match status" value="1"/>
</dbReference>
<keyword evidence="5 7" id="KW-0456">Lyase</keyword>
<dbReference type="PANTHER" id="PTHR30518">
    <property type="entry name" value="ENDOLYTIC MUREIN TRANSGLYCOSYLASE"/>
    <property type="match status" value="1"/>
</dbReference>
<dbReference type="OrthoDB" id="9814591at2"/>
<dbReference type="EC" id="4.2.2.29" evidence="7"/>
<dbReference type="Pfam" id="PF02618">
    <property type="entry name" value="YceG"/>
    <property type="match status" value="1"/>
</dbReference>
<comment type="function">
    <text evidence="7">Functions as a peptidoglycan terminase that cleaves nascent peptidoglycan strands endolytically to terminate their elongation.</text>
</comment>
<dbReference type="RefSeq" id="WP_093251465.1">
    <property type="nucleotide sequence ID" value="NZ_FNQM01000003.1"/>
</dbReference>
<organism evidence="8 9">
    <name type="scientific">Rubrimonas cliftonensis</name>
    <dbReference type="NCBI Taxonomy" id="89524"/>
    <lineage>
        <taxon>Bacteria</taxon>
        <taxon>Pseudomonadati</taxon>
        <taxon>Pseudomonadota</taxon>
        <taxon>Alphaproteobacteria</taxon>
        <taxon>Rhodobacterales</taxon>
        <taxon>Paracoccaceae</taxon>
        <taxon>Rubrimonas</taxon>
    </lineage>
</organism>
<dbReference type="GO" id="GO:0071555">
    <property type="term" value="P:cell wall organization"/>
    <property type="evidence" value="ECO:0007669"/>
    <property type="project" value="UniProtKB-KW"/>
</dbReference>
<evidence type="ECO:0000313" key="9">
    <source>
        <dbReference type="Proteomes" id="UP000198703"/>
    </source>
</evidence>
<dbReference type="STRING" id="89524.SAMN05444370_103547"/>
<comment type="similarity">
    <text evidence="7">Belongs to the transglycosylase MltG family.</text>
</comment>
<keyword evidence="7" id="KW-0997">Cell inner membrane</keyword>
<dbReference type="GO" id="GO:0008932">
    <property type="term" value="F:lytic endotransglycosylase activity"/>
    <property type="evidence" value="ECO:0007669"/>
    <property type="project" value="UniProtKB-UniRule"/>
</dbReference>
<evidence type="ECO:0000256" key="3">
    <source>
        <dbReference type="ARBA" id="ARBA00022989"/>
    </source>
</evidence>
<evidence type="ECO:0000256" key="5">
    <source>
        <dbReference type="ARBA" id="ARBA00023239"/>
    </source>
</evidence>
<dbReference type="PANTHER" id="PTHR30518:SF2">
    <property type="entry name" value="ENDOLYTIC MUREIN TRANSGLYCOSYLASE"/>
    <property type="match status" value="1"/>
</dbReference>
<dbReference type="NCBIfam" id="TIGR00247">
    <property type="entry name" value="endolytic transglycosylase MltG"/>
    <property type="match status" value="1"/>
</dbReference>
<dbReference type="AlphaFoldDB" id="A0A1H3ZJ93"/>
<feature type="site" description="Important for catalytic activity" evidence="7">
    <location>
        <position position="203"/>
    </location>
</feature>
<dbReference type="GO" id="GO:0009252">
    <property type="term" value="P:peptidoglycan biosynthetic process"/>
    <property type="evidence" value="ECO:0007669"/>
    <property type="project" value="UniProtKB-UniRule"/>
</dbReference>
<proteinExistence type="inferred from homology"/>
<dbReference type="HAMAP" id="MF_02065">
    <property type="entry name" value="MltG"/>
    <property type="match status" value="1"/>
</dbReference>
<name>A0A1H3ZJ93_9RHOB</name>
<evidence type="ECO:0000256" key="1">
    <source>
        <dbReference type="ARBA" id="ARBA00022475"/>
    </source>
</evidence>
<dbReference type="GO" id="GO:0005886">
    <property type="term" value="C:plasma membrane"/>
    <property type="evidence" value="ECO:0007669"/>
    <property type="project" value="UniProtKB-UniRule"/>
</dbReference>
<dbReference type="Gene3D" id="3.30.1490.480">
    <property type="entry name" value="Endolytic murein transglycosylase"/>
    <property type="match status" value="1"/>
</dbReference>
<evidence type="ECO:0000313" key="8">
    <source>
        <dbReference type="EMBL" id="SEA23342.1"/>
    </source>
</evidence>
<keyword evidence="2 7" id="KW-0812">Transmembrane</keyword>
<comment type="catalytic activity">
    <reaction evidence="7">
        <text>a peptidoglycan chain = a peptidoglycan chain with N-acetyl-1,6-anhydromuramyl-[peptide] at the reducing end + a peptidoglycan chain with N-acetylglucosamine at the non-reducing end.</text>
        <dbReference type="EC" id="4.2.2.29"/>
    </reaction>
</comment>
<dbReference type="Proteomes" id="UP000198703">
    <property type="component" value="Unassembled WGS sequence"/>
</dbReference>
<protein>
    <recommendedName>
        <fullName evidence="7">Endolytic murein transglycosylase</fullName>
        <ecNumber evidence="7">4.2.2.29</ecNumber>
    </recommendedName>
    <alternativeName>
        <fullName evidence="7">Peptidoglycan lytic transglycosylase</fullName>
    </alternativeName>
    <alternativeName>
        <fullName evidence="7">Peptidoglycan polymerization terminase</fullName>
    </alternativeName>
</protein>
<dbReference type="EMBL" id="FNQM01000003">
    <property type="protein sequence ID" value="SEA23342.1"/>
    <property type="molecule type" value="Genomic_DNA"/>
</dbReference>
<evidence type="ECO:0000256" key="4">
    <source>
        <dbReference type="ARBA" id="ARBA00023136"/>
    </source>
</evidence>
<keyword evidence="4 7" id="KW-0472">Membrane</keyword>
<keyword evidence="1 7" id="KW-1003">Cell membrane</keyword>
<keyword evidence="3 7" id="KW-1133">Transmembrane helix</keyword>
<reference evidence="8 9" key="1">
    <citation type="submission" date="2016-10" db="EMBL/GenBank/DDBJ databases">
        <authorList>
            <person name="de Groot N.N."/>
        </authorList>
    </citation>
    <scope>NUCLEOTIDE SEQUENCE [LARGE SCALE GENOMIC DNA]</scope>
    <source>
        <strain evidence="8 9">DSM 15345</strain>
    </source>
</reference>
<gene>
    <name evidence="7" type="primary">mltG</name>
    <name evidence="8" type="ORF">SAMN05444370_103547</name>
</gene>
<dbReference type="InterPro" id="IPR003770">
    <property type="entry name" value="MLTG-like"/>
</dbReference>